<dbReference type="NCBIfam" id="TIGR00336">
    <property type="entry name" value="pyrE"/>
    <property type="match status" value="1"/>
</dbReference>
<dbReference type="InterPro" id="IPR029057">
    <property type="entry name" value="PRTase-like"/>
</dbReference>
<feature type="binding site" description="in other chain" evidence="6">
    <location>
        <begin position="115"/>
        <end position="123"/>
    </location>
    <ligand>
        <name>5-phospho-alpha-D-ribose 1-diphosphate</name>
        <dbReference type="ChEBI" id="CHEBI:58017"/>
        <note>ligand shared between dimeric partners</note>
    </ligand>
</feature>
<comment type="subunit">
    <text evidence="6">Homodimer.</text>
</comment>
<evidence type="ECO:0000259" key="7">
    <source>
        <dbReference type="Pfam" id="PF00156"/>
    </source>
</evidence>
<comment type="similarity">
    <text evidence="6">Belongs to the purine/pyrimidine phosphoribosyltransferase family. PyrE subfamily.</text>
</comment>
<proteinExistence type="inferred from homology"/>
<reference evidence="9" key="1">
    <citation type="journal article" date="2019" name="Int. J. Syst. Evol. Microbiol.">
        <title>The Global Catalogue of Microorganisms (GCM) 10K type strain sequencing project: providing services to taxonomists for standard genome sequencing and annotation.</title>
        <authorList>
            <consortium name="The Broad Institute Genomics Platform"/>
            <consortium name="The Broad Institute Genome Sequencing Center for Infectious Disease"/>
            <person name="Wu L."/>
            <person name="Ma J."/>
        </authorList>
    </citation>
    <scope>NUCLEOTIDE SEQUENCE [LARGE SCALE GENOMIC DNA]</scope>
    <source>
        <strain evidence="9">CGMCC 1.16225</strain>
    </source>
</reference>
<protein>
    <recommendedName>
        <fullName evidence="2 6">Orotate phosphoribosyltransferase</fullName>
        <shortName evidence="6">OPRT</shortName>
        <shortName evidence="6">OPRTase</shortName>
        <ecNumber evidence="2 6">2.4.2.10</ecNumber>
    </recommendedName>
</protein>
<dbReference type="PANTHER" id="PTHR19278">
    <property type="entry name" value="OROTATE PHOSPHORIBOSYLTRANSFERASE"/>
    <property type="match status" value="1"/>
</dbReference>
<keyword evidence="4 6" id="KW-0808">Transferase</keyword>
<evidence type="ECO:0000313" key="8">
    <source>
        <dbReference type="EMBL" id="MFD1984873.1"/>
    </source>
</evidence>
<dbReference type="Gene3D" id="3.40.50.2020">
    <property type="match status" value="1"/>
</dbReference>
<evidence type="ECO:0000256" key="3">
    <source>
        <dbReference type="ARBA" id="ARBA00022676"/>
    </source>
</evidence>
<dbReference type="RefSeq" id="WP_379100800.1">
    <property type="nucleotide sequence ID" value="NZ_JBHUGZ010000013.1"/>
</dbReference>
<sequence>MSSRDSLGTDINAIARLHGTFRLRSGQTSTEYFDKYWFESDPMLLRRVAQRMLQLVPGGTEVLAGLELGGVPIATAMSLESGLPAVFVRKAAKEYGTCKAVEGVQIEGRKVVLVEDVITTGGAVADATRLVRSAGAEVAAVVCAIWRGEGKPSISGLPDLAVLPALTATDLI</sequence>
<dbReference type="Proteomes" id="UP001597405">
    <property type="component" value="Unassembled WGS sequence"/>
</dbReference>
<comment type="function">
    <text evidence="6">Catalyzes the transfer of a ribosyl phosphate group from 5-phosphoribose 1-diphosphate to orotate, leading to the formation of orotidine monophosphate (OMP).</text>
</comment>
<evidence type="ECO:0000256" key="5">
    <source>
        <dbReference type="ARBA" id="ARBA00022975"/>
    </source>
</evidence>
<evidence type="ECO:0000256" key="6">
    <source>
        <dbReference type="HAMAP-Rule" id="MF_01208"/>
    </source>
</evidence>
<feature type="binding site" evidence="6">
    <location>
        <position position="89"/>
    </location>
    <ligand>
        <name>5-phospho-alpha-D-ribose 1-diphosphate</name>
        <dbReference type="ChEBI" id="CHEBI:58017"/>
        <note>ligand shared between dimeric partners</note>
    </ligand>
</feature>
<comment type="caution">
    <text evidence="6">Lacks conserved residue(s) required for the propagation of feature annotation.</text>
</comment>
<comment type="catalytic activity">
    <reaction evidence="6">
        <text>orotidine 5'-phosphate + diphosphate = orotate + 5-phospho-alpha-D-ribose 1-diphosphate</text>
        <dbReference type="Rhea" id="RHEA:10380"/>
        <dbReference type="ChEBI" id="CHEBI:30839"/>
        <dbReference type="ChEBI" id="CHEBI:33019"/>
        <dbReference type="ChEBI" id="CHEBI:57538"/>
        <dbReference type="ChEBI" id="CHEBI:58017"/>
        <dbReference type="EC" id="2.4.2.10"/>
    </reaction>
</comment>
<keyword evidence="5 6" id="KW-0665">Pyrimidine biosynthesis</keyword>
<feature type="binding site" description="in other chain" evidence="6">
    <location>
        <position position="24"/>
    </location>
    <ligand>
        <name>5-phospho-alpha-D-ribose 1-diphosphate</name>
        <dbReference type="ChEBI" id="CHEBI:58017"/>
        <note>ligand shared between dimeric partners</note>
    </ligand>
</feature>
<dbReference type="SUPFAM" id="SSF53271">
    <property type="entry name" value="PRTase-like"/>
    <property type="match status" value="1"/>
</dbReference>
<keyword evidence="9" id="KW-1185">Reference proteome</keyword>
<evidence type="ECO:0000256" key="2">
    <source>
        <dbReference type="ARBA" id="ARBA00011971"/>
    </source>
</evidence>
<dbReference type="InterPro" id="IPR023031">
    <property type="entry name" value="OPRT"/>
</dbReference>
<dbReference type="EC" id="2.4.2.10" evidence="2 6"/>
<dbReference type="CDD" id="cd06223">
    <property type="entry name" value="PRTases_typeI"/>
    <property type="match status" value="1"/>
</dbReference>
<dbReference type="InterPro" id="IPR000836">
    <property type="entry name" value="PRTase_dom"/>
</dbReference>
<comment type="pathway">
    <text evidence="1 6">Pyrimidine metabolism; UMP biosynthesis via de novo pathway; UMP from orotate: step 1/2.</text>
</comment>
<dbReference type="EMBL" id="JBHUGZ010000013">
    <property type="protein sequence ID" value="MFD1984873.1"/>
    <property type="molecule type" value="Genomic_DNA"/>
</dbReference>
<dbReference type="PANTHER" id="PTHR19278:SF9">
    <property type="entry name" value="URIDINE 5'-MONOPHOSPHATE SYNTHASE"/>
    <property type="match status" value="1"/>
</dbReference>
<feature type="binding site" evidence="6">
    <location>
        <position position="93"/>
    </location>
    <ligand>
        <name>5-phospho-alpha-D-ribose 1-diphosphate</name>
        <dbReference type="ChEBI" id="CHEBI:58017"/>
        <note>ligand shared between dimeric partners</note>
    </ligand>
</feature>
<gene>
    <name evidence="6 8" type="primary">pyrE</name>
    <name evidence="8" type="ORF">ACFSOZ_20265</name>
</gene>
<feature type="binding site" description="in other chain" evidence="6">
    <location>
        <position position="90"/>
    </location>
    <ligand>
        <name>5-phospho-alpha-D-ribose 1-diphosphate</name>
        <dbReference type="ChEBI" id="CHEBI:58017"/>
        <note>ligand shared between dimeric partners</note>
    </ligand>
</feature>
<dbReference type="HAMAP" id="MF_01208">
    <property type="entry name" value="PyrE"/>
    <property type="match status" value="1"/>
</dbReference>
<dbReference type="InterPro" id="IPR004467">
    <property type="entry name" value="Or_phspho_trans_dom"/>
</dbReference>
<keyword evidence="3 6" id="KW-0328">Glycosyltransferase</keyword>
<evidence type="ECO:0000256" key="4">
    <source>
        <dbReference type="ARBA" id="ARBA00022679"/>
    </source>
</evidence>
<comment type="caution">
    <text evidence="8">The sequence shown here is derived from an EMBL/GenBank/DDBJ whole genome shotgun (WGS) entry which is preliminary data.</text>
</comment>
<name>A0ABW4UBI7_9HYPH</name>
<keyword evidence="6" id="KW-0460">Magnesium</keyword>
<feature type="domain" description="Phosphoribosyltransferase" evidence="7">
    <location>
        <begin position="46"/>
        <end position="152"/>
    </location>
</feature>
<feature type="binding site" evidence="6">
    <location>
        <position position="119"/>
    </location>
    <ligand>
        <name>orotate</name>
        <dbReference type="ChEBI" id="CHEBI:30839"/>
    </ligand>
</feature>
<dbReference type="GO" id="GO:0004588">
    <property type="term" value="F:orotate phosphoribosyltransferase activity"/>
    <property type="evidence" value="ECO:0007669"/>
    <property type="project" value="UniProtKB-EC"/>
</dbReference>
<feature type="binding site" evidence="6">
    <location>
        <position position="147"/>
    </location>
    <ligand>
        <name>orotate</name>
        <dbReference type="ChEBI" id="CHEBI:30839"/>
    </ligand>
</feature>
<organism evidence="8 9">
    <name type="scientific">Mesorhizobium newzealandense</name>
    <dbReference type="NCBI Taxonomy" id="1300302"/>
    <lineage>
        <taxon>Bacteria</taxon>
        <taxon>Pseudomonadati</taxon>
        <taxon>Pseudomonadota</taxon>
        <taxon>Alphaproteobacteria</taxon>
        <taxon>Hyphomicrobiales</taxon>
        <taxon>Phyllobacteriaceae</taxon>
        <taxon>Mesorhizobium</taxon>
    </lineage>
</organism>
<comment type="cofactor">
    <cofactor evidence="6">
        <name>Mg(2+)</name>
        <dbReference type="ChEBI" id="CHEBI:18420"/>
    </cofactor>
</comment>
<evidence type="ECO:0000256" key="1">
    <source>
        <dbReference type="ARBA" id="ARBA00004889"/>
    </source>
</evidence>
<accession>A0ABW4UBI7</accession>
<dbReference type="Pfam" id="PF00156">
    <property type="entry name" value="Pribosyltran"/>
    <property type="match status" value="1"/>
</dbReference>
<evidence type="ECO:0000313" key="9">
    <source>
        <dbReference type="Proteomes" id="UP001597405"/>
    </source>
</evidence>